<dbReference type="GO" id="GO:0016788">
    <property type="term" value="F:hydrolase activity, acting on ester bonds"/>
    <property type="evidence" value="ECO:0007669"/>
    <property type="project" value="UniProtKB-ARBA"/>
</dbReference>
<dbReference type="SUPFAM" id="SSF52266">
    <property type="entry name" value="SGNH hydrolase"/>
    <property type="match status" value="2"/>
</dbReference>
<evidence type="ECO:0000256" key="2">
    <source>
        <dbReference type="SAM" id="Phobius"/>
    </source>
</evidence>
<organism evidence="3 4">
    <name type="scientific">Bradyrhizobium ivorense</name>
    <dbReference type="NCBI Taxonomy" id="2511166"/>
    <lineage>
        <taxon>Bacteria</taxon>
        <taxon>Pseudomonadati</taxon>
        <taxon>Pseudomonadota</taxon>
        <taxon>Alphaproteobacteria</taxon>
        <taxon>Hyphomicrobiales</taxon>
        <taxon>Nitrobacteraceae</taxon>
        <taxon>Bradyrhizobium</taxon>
    </lineage>
</organism>
<name>A0A508TQU3_9BRAD</name>
<dbReference type="Proteomes" id="UP000328092">
    <property type="component" value="Unassembled WGS sequence"/>
</dbReference>
<feature type="transmembrane region" description="Helical" evidence="2">
    <location>
        <begin position="12"/>
        <end position="29"/>
    </location>
</feature>
<feature type="region of interest" description="Disordered" evidence="1">
    <location>
        <begin position="289"/>
        <end position="310"/>
    </location>
</feature>
<accession>A0A508TQU3</accession>
<dbReference type="InterPro" id="IPR036514">
    <property type="entry name" value="SGNH_hydro_sf"/>
</dbReference>
<dbReference type="Gene3D" id="3.40.50.1110">
    <property type="entry name" value="SGNH hydrolase"/>
    <property type="match status" value="1"/>
</dbReference>
<reference evidence="3" key="1">
    <citation type="submission" date="2019-02" db="EMBL/GenBank/DDBJ databases">
        <authorList>
            <person name="Pothier F.J."/>
        </authorList>
    </citation>
    <scope>NUCLEOTIDE SEQUENCE</scope>
    <source>
        <strain evidence="3">CI-1B</strain>
    </source>
</reference>
<sequence length="458" mass="49313">MSSFTFSSKHWLYLFLSIVVTVVVTFGVASERLLRIYITPIDNYEWIASLLVSSSQPNAAFGDSHIAAVPDYNKPDFINLGIGGTTIRKMNDRVRYYYRNLQPGQVIIQADPHSFAEYRLEAQGSYVPEVYSAYRLRILDPRHRGFMLEYWKRFLLTGNLRGQQQPGYDQLWESVGNILIGQPKPQEASTEHTSAPAETIVEQKTNSAAQPASGSPSHTASNTAKVEAESAAASPAPVTAANAAPAPAASPAPAAAANNAPVAAANAAPAASANPAPGAAANAAPAATANPAPVTTTNPAPAATANPAPVITTNAAPAPAANAAPTAETNPEMLAKFNAFMDYEVNTHTPVANFRERDEARIYRDLIAFLVARGAKVCLVNYPVDTFYRERADRIPAFAETRKFYQEVARANGIPYVSFWDRFDDPAMYQNTDHVNEKGSPILAREAREKCFGKAGPG</sequence>
<evidence type="ECO:0000313" key="3">
    <source>
        <dbReference type="EMBL" id="VIO76729.1"/>
    </source>
</evidence>
<comment type="caution">
    <text evidence="3">The sequence shown here is derived from an EMBL/GenBank/DDBJ whole genome shotgun (WGS) entry which is preliminary data.</text>
</comment>
<dbReference type="EMBL" id="CAADFC020000028">
    <property type="protein sequence ID" value="VIO76729.1"/>
    <property type="molecule type" value="Genomic_DNA"/>
</dbReference>
<keyword evidence="2" id="KW-0812">Transmembrane</keyword>
<proteinExistence type="predicted"/>
<dbReference type="AlphaFoldDB" id="A0A508TQU3"/>
<keyword evidence="2" id="KW-1133">Transmembrane helix</keyword>
<gene>
    <name evidence="3" type="ORF">CI1B_66180</name>
</gene>
<keyword evidence="4" id="KW-1185">Reference proteome</keyword>
<evidence type="ECO:0000256" key="1">
    <source>
        <dbReference type="SAM" id="MobiDB-lite"/>
    </source>
</evidence>
<keyword evidence="2" id="KW-0472">Membrane</keyword>
<feature type="region of interest" description="Disordered" evidence="1">
    <location>
        <begin position="203"/>
        <end position="231"/>
    </location>
</feature>
<feature type="compositionally biased region" description="Polar residues" evidence="1">
    <location>
        <begin position="203"/>
        <end position="224"/>
    </location>
</feature>
<protein>
    <submittedName>
        <fullName evidence="3">Uncharacterized protein</fullName>
    </submittedName>
</protein>
<evidence type="ECO:0000313" key="4">
    <source>
        <dbReference type="Proteomes" id="UP000328092"/>
    </source>
</evidence>